<accession>A0A2T2ZWC6</accession>
<evidence type="ECO:0000313" key="1">
    <source>
        <dbReference type="EMBL" id="PSR78382.1"/>
    </source>
</evidence>
<dbReference type="InParanoid" id="A0A2T2ZWC6"/>
<dbReference type="Proteomes" id="UP000241462">
    <property type="component" value="Unassembled WGS sequence"/>
</dbReference>
<gene>
    <name evidence="1" type="ORF">BD289DRAFT_444030</name>
</gene>
<dbReference type="EMBL" id="KZ678610">
    <property type="protein sequence ID" value="PSR78382.1"/>
    <property type="molecule type" value="Genomic_DNA"/>
</dbReference>
<organism evidence="1 2">
    <name type="scientific">Coniella lustricola</name>
    <dbReference type="NCBI Taxonomy" id="2025994"/>
    <lineage>
        <taxon>Eukaryota</taxon>
        <taxon>Fungi</taxon>
        <taxon>Dikarya</taxon>
        <taxon>Ascomycota</taxon>
        <taxon>Pezizomycotina</taxon>
        <taxon>Sordariomycetes</taxon>
        <taxon>Sordariomycetidae</taxon>
        <taxon>Diaporthales</taxon>
        <taxon>Schizoparmaceae</taxon>
        <taxon>Coniella</taxon>
    </lineage>
</organism>
<protein>
    <submittedName>
        <fullName evidence="1">Uncharacterized protein</fullName>
    </submittedName>
</protein>
<keyword evidence="2" id="KW-1185">Reference proteome</keyword>
<evidence type="ECO:0000313" key="2">
    <source>
        <dbReference type="Proteomes" id="UP000241462"/>
    </source>
</evidence>
<dbReference type="AlphaFoldDB" id="A0A2T2ZWC6"/>
<name>A0A2T2ZWC6_9PEZI</name>
<proteinExistence type="predicted"/>
<sequence>MPWPLSGLIGSRAAQCLIVSRLDGDAVCECSNMRYSSSIVPNPHQHLKNDKCTSPPESKGINTNKQTCFLSCFAERLCWCMNS</sequence>
<reference evidence="1 2" key="1">
    <citation type="journal article" date="2018" name="Mycol. Prog.">
        <title>Coniella lustricola, a new species from submerged detritus.</title>
        <authorList>
            <person name="Raudabaugh D.B."/>
            <person name="Iturriaga T."/>
            <person name="Carver A."/>
            <person name="Mondo S."/>
            <person name="Pangilinan J."/>
            <person name="Lipzen A."/>
            <person name="He G."/>
            <person name="Amirebrahimi M."/>
            <person name="Grigoriev I.V."/>
            <person name="Miller A.N."/>
        </authorList>
    </citation>
    <scope>NUCLEOTIDE SEQUENCE [LARGE SCALE GENOMIC DNA]</scope>
    <source>
        <strain evidence="1 2">B22-T-1</strain>
    </source>
</reference>